<gene>
    <name evidence="1" type="ORF">A3A33_04810</name>
</gene>
<accession>A0A1F8GSY4</accession>
<sequence length="117" mass="13046">MSSPNKAELQEGSLYSIVDSEGKVKVVKILVIDPDGVHIRLYRNAYAERPQRVDPASLALGKPDDPEGFSIGHLPVTKAVFQRSDPVFIQQVIVLEDELEGYKMWREGSGGYWGMDL</sequence>
<dbReference type="Proteomes" id="UP000179047">
    <property type="component" value="Unassembled WGS sequence"/>
</dbReference>
<evidence type="ECO:0000313" key="1">
    <source>
        <dbReference type="EMBL" id="OGN27559.1"/>
    </source>
</evidence>
<name>A0A1F8GSY4_9BACT</name>
<organism evidence="1 2">
    <name type="scientific">Candidatus Yanofskybacteria bacterium RIFCSPLOWO2_01_FULL_49_25</name>
    <dbReference type="NCBI Taxonomy" id="1802701"/>
    <lineage>
        <taxon>Bacteria</taxon>
        <taxon>Candidatus Yanofskyibacteriota</taxon>
    </lineage>
</organism>
<evidence type="ECO:0000313" key="2">
    <source>
        <dbReference type="Proteomes" id="UP000179047"/>
    </source>
</evidence>
<dbReference type="EMBL" id="MGKP01000029">
    <property type="protein sequence ID" value="OGN27559.1"/>
    <property type="molecule type" value="Genomic_DNA"/>
</dbReference>
<dbReference type="STRING" id="1802701.A3A33_04810"/>
<dbReference type="AlphaFoldDB" id="A0A1F8GSY4"/>
<comment type="caution">
    <text evidence="1">The sequence shown here is derived from an EMBL/GenBank/DDBJ whole genome shotgun (WGS) entry which is preliminary data.</text>
</comment>
<proteinExistence type="predicted"/>
<reference evidence="1 2" key="1">
    <citation type="journal article" date="2016" name="Nat. Commun.">
        <title>Thousands of microbial genomes shed light on interconnected biogeochemical processes in an aquifer system.</title>
        <authorList>
            <person name="Anantharaman K."/>
            <person name="Brown C.T."/>
            <person name="Hug L.A."/>
            <person name="Sharon I."/>
            <person name="Castelle C.J."/>
            <person name="Probst A.J."/>
            <person name="Thomas B.C."/>
            <person name="Singh A."/>
            <person name="Wilkins M.J."/>
            <person name="Karaoz U."/>
            <person name="Brodie E.L."/>
            <person name="Williams K.H."/>
            <person name="Hubbard S.S."/>
            <person name="Banfield J.F."/>
        </authorList>
    </citation>
    <scope>NUCLEOTIDE SEQUENCE [LARGE SCALE GENOMIC DNA]</scope>
</reference>
<protein>
    <submittedName>
        <fullName evidence="1">Uncharacterized protein</fullName>
    </submittedName>
</protein>